<evidence type="ECO:0000256" key="1">
    <source>
        <dbReference type="SAM" id="Phobius"/>
    </source>
</evidence>
<feature type="domain" description="Acyltransferase 3" evidence="2">
    <location>
        <begin position="9"/>
        <end position="358"/>
    </location>
</feature>
<reference evidence="3 4" key="1">
    <citation type="journal article" date="2021" name="Sci. Rep.">
        <title>The distribution of antibiotic resistance genes in chicken gut microbiota commensals.</title>
        <authorList>
            <person name="Juricova H."/>
            <person name="Matiasovicova J."/>
            <person name="Kubasova T."/>
            <person name="Cejkova D."/>
            <person name="Rychlik I."/>
        </authorList>
    </citation>
    <scope>NUCLEOTIDE SEQUENCE [LARGE SCALE GENOMIC DNA]</scope>
    <source>
        <strain evidence="3 4">An819</strain>
    </source>
</reference>
<proteinExistence type="predicted"/>
<feature type="transmembrane region" description="Helical" evidence="1">
    <location>
        <begin position="258"/>
        <end position="279"/>
    </location>
</feature>
<feature type="transmembrane region" description="Helical" evidence="1">
    <location>
        <begin position="37"/>
        <end position="56"/>
    </location>
</feature>
<dbReference type="EMBL" id="JACJJL010000007">
    <property type="protein sequence ID" value="MBM6661259.1"/>
    <property type="molecule type" value="Genomic_DNA"/>
</dbReference>
<dbReference type="AlphaFoldDB" id="A0A938WN96"/>
<accession>A0A938WN96</accession>
<sequence>MGKRNTVISICKAIGIILMVITHSECPSALCTFAYEFHMPLFFITAGYFFSVKYLSDEATFVKKRIKGLYLPFVKWAVFFLIIHNWMFDLGILNEKYGNPGGGVTHPYSWHQMQQNLWTIVTAMGGYDQFLNGAFWFFRGLFVASIFYLVLFKLFDMAATGAGKQAWRTTVVPVTVCLAALALGAWKTGEGLRVTNLIQGGYREIMGTFFFGCGFIFRQMHEKYKATWWSTIAFAAITLVFSLYAPSSMAWNADFERFLRLPLPAICGFLMTYNISLWLDRREGRLKRFLVFCGDNTLQILVFHLVAFKVVSIVKIWWYGLDFLQIGCHTVIHVHSQDDLFWILYTIAGVGIPLSFTYLIRKAKSHTRSHIR</sequence>
<evidence type="ECO:0000313" key="4">
    <source>
        <dbReference type="Proteomes" id="UP000764045"/>
    </source>
</evidence>
<keyword evidence="1" id="KW-0812">Transmembrane</keyword>
<dbReference type="Proteomes" id="UP000764045">
    <property type="component" value="Unassembled WGS sequence"/>
</dbReference>
<dbReference type="InterPro" id="IPR052734">
    <property type="entry name" value="Nod_factor_acetyltransferase"/>
</dbReference>
<feature type="transmembrane region" description="Helical" evidence="1">
    <location>
        <begin position="198"/>
        <end position="217"/>
    </location>
</feature>
<dbReference type="Pfam" id="PF01757">
    <property type="entry name" value="Acyl_transf_3"/>
    <property type="match status" value="1"/>
</dbReference>
<keyword evidence="3" id="KW-0808">Transferase</keyword>
<feature type="transmembrane region" description="Helical" evidence="1">
    <location>
        <begin position="340"/>
        <end position="360"/>
    </location>
</feature>
<feature type="transmembrane region" description="Helical" evidence="1">
    <location>
        <begin position="167"/>
        <end position="186"/>
    </location>
</feature>
<name>A0A938WN96_9BACT</name>
<gene>
    <name evidence="3" type="ORF">H6B30_05740</name>
</gene>
<evidence type="ECO:0000313" key="3">
    <source>
        <dbReference type="EMBL" id="MBM6661259.1"/>
    </source>
</evidence>
<comment type="caution">
    <text evidence="3">The sequence shown here is derived from an EMBL/GenBank/DDBJ whole genome shotgun (WGS) entry which is preliminary data.</text>
</comment>
<dbReference type="RefSeq" id="WP_205108792.1">
    <property type="nucleotide sequence ID" value="NZ_JACJJL010000007.1"/>
</dbReference>
<organism evidence="3 4">
    <name type="scientific">Marseilla massiliensis</name>
    <dbReference type="NCBI Taxonomy" id="1841864"/>
    <lineage>
        <taxon>Bacteria</taxon>
        <taxon>Pseudomonadati</taxon>
        <taxon>Bacteroidota</taxon>
        <taxon>Bacteroidia</taxon>
        <taxon>Bacteroidales</taxon>
        <taxon>Prevotellaceae</taxon>
        <taxon>Marseilla</taxon>
    </lineage>
</organism>
<dbReference type="PANTHER" id="PTHR37312">
    <property type="entry name" value="MEMBRANE-BOUND ACYLTRANSFERASE YKRP-RELATED"/>
    <property type="match status" value="1"/>
</dbReference>
<feature type="transmembrane region" description="Helical" evidence="1">
    <location>
        <begin position="134"/>
        <end position="155"/>
    </location>
</feature>
<feature type="transmembrane region" description="Helical" evidence="1">
    <location>
        <begin position="300"/>
        <end position="320"/>
    </location>
</feature>
<dbReference type="GO" id="GO:0016747">
    <property type="term" value="F:acyltransferase activity, transferring groups other than amino-acyl groups"/>
    <property type="evidence" value="ECO:0007669"/>
    <property type="project" value="InterPro"/>
</dbReference>
<keyword evidence="3" id="KW-0012">Acyltransferase</keyword>
<keyword evidence="1" id="KW-1133">Transmembrane helix</keyword>
<keyword evidence="4" id="KW-1185">Reference proteome</keyword>
<evidence type="ECO:0000259" key="2">
    <source>
        <dbReference type="Pfam" id="PF01757"/>
    </source>
</evidence>
<protein>
    <submittedName>
        <fullName evidence="3">Acyltransferase family protein</fullName>
    </submittedName>
</protein>
<dbReference type="PANTHER" id="PTHR37312:SF1">
    <property type="entry name" value="MEMBRANE-BOUND ACYLTRANSFERASE YKRP-RELATED"/>
    <property type="match status" value="1"/>
</dbReference>
<feature type="transmembrane region" description="Helical" evidence="1">
    <location>
        <begin position="7"/>
        <end position="25"/>
    </location>
</feature>
<dbReference type="InterPro" id="IPR002656">
    <property type="entry name" value="Acyl_transf_3_dom"/>
</dbReference>
<feature type="transmembrane region" description="Helical" evidence="1">
    <location>
        <begin position="68"/>
        <end position="88"/>
    </location>
</feature>
<feature type="transmembrane region" description="Helical" evidence="1">
    <location>
        <begin position="226"/>
        <end position="246"/>
    </location>
</feature>
<keyword evidence="1" id="KW-0472">Membrane</keyword>